<dbReference type="RefSeq" id="WP_124270057.1">
    <property type="nucleotide sequence ID" value="NZ_BMUL01000004.1"/>
</dbReference>
<reference evidence="1" key="1">
    <citation type="journal article" date="2014" name="Int. J. Syst. Evol. Microbiol.">
        <title>Complete genome sequence of Corynebacterium casei LMG S-19264T (=DSM 44701T), isolated from a smear-ripened cheese.</title>
        <authorList>
            <consortium name="US DOE Joint Genome Institute (JGI-PGF)"/>
            <person name="Walter F."/>
            <person name="Albersmeier A."/>
            <person name="Kalinowski J."/>
            <person name="Ruckert C."/>
        </authorList>
    </citation>
    <scope>NUCLEOTIDE SEQUENCE</scope>
    <source>
        <strain evidence="1">JCM 4518</strain>
    </source>
</reference>
<dbReference type="EMBL" id="BMUL01000004">
    <property type="protein sequence ID" value="GHA75674.1"/>
    <property type="molecule type" value="Genomic_DNA"/>
</dbReference>
<comment type="caution">
    <text evidence="1">The sequence shown here is derived from an EMBL/GenBank/DDBJ whole genome shotgun (WGS) entry which is preliminary data.</text>
</comment>
<dbReference type="AlphaFoldDB" id="A0A918SXM3"/>
<dbReference type="Proteomes" id="UP000644020">
    <property type="component" value="Unassembled WGS sequence"/>
</dbReference>
<accession>A0A918SXM3</accession>
<reference evidence="1" key="2">
    <citation type="submission" date="2020-09" db="EMBL/GenBank/DDBJ databases">
        <authorList>
            <person name="Sun Q."/>
            <person name="Ohkuma M."/>
        </authorList>
    </citation>
    <scope>NUCLEOTIDE SEQUENCE</scope>
    <source>
        <strain evidence="1">JCM 4518</strain>
    </source>
</reference>
<keyword evidence="2" id="KW-1185">Reference proteome</keyword>
<evidence type="ECO:0000313" key="2">
    <source>
        <dbReference type="Proteomes" id="UP000644020"/>
    </source>
</evidence>
<organism evidence="1 2">
    <name type="scientific">Streptomyces termitum</name>
    <dbReference type="NCBI Taxonomy" id="67368"/>
    <lineage>
        <taxon>Bacteria</taxon>
        <taxon>Bacillati</taxon>
        <taxon>Actinomycetota</taxon>
        <taxon>Actinomycetes</taxon>
        <taxon>Kitasatosporales</taxon>
        <taxon>Streptomycetaceae</taxon>
        <taxon>Streptomyces</taxon>
    </lineage>
</organism>
<evidence type="ECO:0000313" key="1">
    <source>
        <dbReference type="EMBL" id="GHA75674.1"/>
    </source>
</evidence>
<name>A0A918SXM3_9ACTN</name>
<sequence length="78" mass="8814">MSNPLNGVAFLDGFADNDRNRAMDFKRNEHMERLAALRDSQPDAYDRISPTIRMGLGYYENDKKNAIAHGVDVNKGNN</sequence>
<gene>
    <name evidence="1" type="ORF">GCM10010305_17990</name>
</gene>
<proteinExistence type="predicted"/>
<protein>
    <submittedName>
        <fullName evidence="1">Uncharacterized protein</fullName>
    </submittedName>
</protein>